<evidence type="ECO:0000256" key="2">
    <source>
        <dbReference type="ARBA" id="ARBA00022980"/>
    </source>
</evidence>
<dbReference type="OMA" id="RCHRFIY"/>
<dbReference type="GO" id="GO:0022625">
    <property type="term" value="C:cytosolic large ribosomal subunit"/>
    <property type="evidence" value="ECO:0007669"/>
    <property type="project" value="TreeGrafter"/>
</dbReference>
<dbReference type="InterPro" id="IPR002675">
    <property type="entry name" value="Ribosomal_eL38"/>
</dbReference>
<proteinExistence type="inferred from homology"/>
<dbReference type="RefSeq" id="XP_047761105.1">
    <property type="nucleotide sequence ID" value="XM_047903940.1"/>
</dbReference>
<sequence>MPKEINDIKAFLEVSRRKDASSARIKKNKATGQTKFKVRCQRYLYTLTLKDSDKADKLKQSLPPGLTVTETPKKNAKGKHTAKTS</sequence>
<dbReference type="EMBL" id="CP090166">
    <property type="protein sequence ID" value="UJO16739.1"/>
    <property type="molecule type" value="Genomic_DNA"/>
</dbReference>
<reference evidence="6" key="2">
    <citation type="journal article" date="2022" name="Microb. Genom.">
        <title>A chromosome-scale genome assembly of the tomato pathogen Cladosporium fulvum reveals a compartmentalized genome architecture and the presence of a dispensable chromosome.</title>
        <authorList>
            <person name="Zaccaron A.Z."/>
            <person name="Chen L.H."/>
            <person name="Samaras A."/>
            <person name="Stergiopoulos I."/>
        </authorList>
    </citation>
    <scope>NUCLEOTIDE SEQUENCE</scope>
    <source>
        <strain evidence="6">Race5_Kim</strain>
    </source>
</reference>
<dbReference type="InterPro" id="IPR038464">
    <property type="entry name" value="Ribosomal_eL38_sf"/>
</dbReference>
<dbReference type="OrthoDB" id="10250488at2759"/>
<feature type="region of interest" description="Disordered" evidence="5">
    <location>
        <begin position="56"/>
        <end position="85"/>
    </location>
</feature>
<dbReference type="Pfam" id="PF01781">
    <property type="entry name" value="Ribosomal_L38e"/>
    <property type="match status" value="1"/>
</dbReference>
<dbReference type="AlphaFoldDB" id="A0A9Q8P836"/>
<dbReference type="Proteomes" id="UP000756132">
    <property type="component" value="Chromosome 4"/>
</dbReference>
<protein>
    <submittedName>
        <fullName evidence="6">60S ribosomal protein L38</fullName>
    </submittedName>
</protein>
<evidence type="ECO:0000256" key="4">
    <source>
        <dbReference type="RuleBase" id="RU003445"/>
    </source>
</evidence>
<keyword evidence="3 4" id="KW-0687">Ribonucleoprotein</keyword>
<gene>
    <name evidence="6" type="ORF">CLAFUR5_04792</name>
</gene>
<dbReference type="FunFam" id="3.30.720.90:FF:000001">
    <property type="entry name" value="60S ribosomal protein L38"/>
    <property type="match status" value="1"/>
</dbReference>
<comment type="similarity">
    <text evidence="1 4">Belongs to the eukaryotic ribosomal protein eL38 family.</text>
</comment>
<keyword evidence="2 4" id="KW-0689">Ribosomal protein</keyword>
<evidence type="ECO:0000256" key="5">
    <source>
        <dbReference type="SAM" id="MobiDB-lite"/>
    </source>
</evidence>
<dbReference type="GeneID" id="71984670"/>
<evidence type="ECO:0000256" key="3">
    <source>
        <dbReference type="ARBA" id="ARBA00023274"/>
    </source>
</evidence>
<dbReference type="Gene3D" id="3.30.720.90">
    <property type="match status" value="1"/>
</dbReference>
<evidence type="ECO:0000313" key="7">
    <source>
        <dbReference type="Proteomes" id="UP000756132"/>
    </source>
</evidence>
<dbReference type="GO" id="GO:0006412">
    <property type="term" value="P:translation"/>
    <property type="evidence" value="ECO:0007669"/>
    <property type="project" value="InterPro"/>
</dbReference>
<evidence type="ECO:0000256" key="1">
    <source>
        <dbReference type="ARBA" id="ARBA00007803"/>
    </source>
</evidence>
<dbReference type="KEGG" id="ffu:CLAFUR5_04792"/>
<keyword evidence="7" id="KW-1185">Reference proteome</keyword>
<reference evidence="6" key="1">
    <citation type="submission" date="2021-12" db="EMBL/GenBank/DDBJ databases">
        <authorList>
            <person name="Zaccaron A."/>
            <person name="Stergiopoulos I."/>
        </authorList>
    </citation>
    <scope>NUCLEOTIDE SEQUENCE</scope>
    <source>
        <strain evidence="6">Race5_Kim</strain>
    </source>
</reference>
<dbReference type="GO" id="GO:0003735">
    <property type="term" value="F:structural constituent of ribosome"/>
    <property type="evidence" value="ECO:0007669"/>
    <property type="project" value="InterPro"/>
</dbReference>
<accession>A0A9Q8P836</accession>
<name>A0A9Q8P836_PASFU</name>
<organism evidence="6 7">
    <name type="scientific">Passalora fulva</name>
    <name type="common">Tomato leaf mold</name>
    <name type="synonym">Cladosporium fulvum</name>
    <dbReference type="NCBI Taxonomy" id="5499"/>
    <lineage>
        <taxon>Eukaryota</taxon>
        <taxon>Fungi</taxon>
        <taxon>Dikarya</taxon>
        <taxon>Ascomycota</taxon>
        <taxon>Pezizomycotina</taxon>
        <taxon>Dothideomycetes</taxon>
        <taxon>Dothideomycetidae</taxon>
        <taxon>Mycosphaerellales</taxon>
        <taxon>Mycosphaerellaceae</taxon>
        <taxon>Fulvia</taxon>
    </lineage>
</organism>
<evidence type="ECO:0000313" key="6">
    <source>
        <dbReference type="EMBL" id="UJO16739.1"/>
    </source>
</evidence>
<dbReference type="GO" id="GO:0022618">
    <property type="term" value="P:protein-RNA complex assembly"/>
    <property type="evidence" value="ECO:0007669"/>
    <property type="project" value="TreeGrafter"/>
</dbReference>
<dbReference type="PANTHER" id="PTHR10965:SF0">
    <property type="entry name" value="LARGE RIBOSOMAL SUBUNIT PROTEIN EL38"/>
    <property type="match status" value="1"/>
</dbReference>
<feature type="compositionally biased region" description="Basic residues" evidence="5">
    <location>
        <begin position="74"/>
        <end position="85"/>
    </location>
</feature>
<dbReference type="PANTHER" id="PTHR10965">
    <property type="entry name" value="60S RIBOSOMAL PROTEIN L38"/>
    <property type="match status" value="1"/>
</dbReference>